<evidence type="ECO:0000256" key="2">
    <source>
        <dbReference type="SAM" id="Phobius"/>
    </source>
</evidence>
<dbReference type="EMBL" id="MFKT01000009">
    <property type="protein sequence ID" value="OGG53744.1"/>
    <property type="molecule type" value="Genomic_DNA"/>
</dbReference>
<name>A0A1F6CX55_9BACT</name>
<dbReference type="STRING" id="1798480.A2851_02560"/>
<gene>
    <name evidence="3" type="ORF">A2851_02560</name>
</gene>
<organism evidence="3 4">
    <name type="scientific">Candidatus Kaiserbacteria bacterium RIFCSPHIGHO2_01_FULL_53_29</name>
    <dbReference type="NCBI Taxonomy" id="1798480"/>
    <lineage>
        <taxon>Bacteria</taxon>
        <taxon>Candidatus Kaiseribacteriota</taxon>
    </lineage>
</organism>
<feature type="region of interest" description="Disordered" evidence="1">
    <location>
        <begin position="54"/>
        <end position="76"/>
    </location>
</feature>
<keyword evidence="2" id="KW-1133">Transmembrane helix</keyword>
<comment type="caution">
    <text evidence="3">The sequence shown here is derived from an EMBL/GenBank/DDBJ whole genome shotgun (WGS) entry which is preliminary data.</text>
</comment>
<dbReference type="AlphaFoldDB" id="A0A1F6CX55"/>
<evidence type="ECO:0000313" key="3">
    <source>
        <dbReference type="EMBL" id="OGG53744.1"/>
    </source>
</evidence>
<proteinExistence type="predicted"/>
<feature type="transmembrane region" description="Helical" evidence="2">
    <location>
        <begin position="28"/>
        <end position="45"/>
    </location>
</feature>
<keyword evidence="2" id="KW-0812">Transmembrane</keyword>
<sequence>MSLDALIMCAGAFVAILPFLGFPNTWDNIFFFLTGIFIIALGIVVRRREGHSKELQENQTYAESTSHSSTQHEEAA</sequence>
<protein>
    <submittedName>
        <fullName evidence="3">Uncharacterized protein</fullName>
    </submittedName>
</protein>
<keyword evidence="2" id="KW-0472">Membrane</keyword>
<feature type="transmembrane region" description="Helical" evidence="2">
    <location>
        <begin position="5"/>
        <end position="22"/>
    </location>
</feature>
<evidence type="ECO:0000313" key="4">
    <source>
        <dbReference type="Proteomes" id="UP000176863"/>
    </source>
</evidence>
<accession>A0A1F6CX55</accession>
<evidence type="ECO:0000256" key="1">
    <source>
        <dbReference type="SAM" id="MobiDB-lite"/>
    </source>
</evidence>
<reference evidence="3 4" key="1">
    <citation type="journal article" date="2016" name="Nat. Commun.">
        <title>Thousands of microbial genomes shed light on interconnected biogeochemical processes in an aquifer system.</title>
        <authorList>
            <person name="Anantharaman K."/>
            <person name="Brown C.T."/>
            <person name="Hug L.A."/>
            <person name="Sharon I."/>
            <person name="Castelle C.J."/>
            <person name="Probst A.J."/>
            <person name="Thomas B.C."/>
            <person name="Singh A."/>
            <person name="Wilkins M.J."/>
            <person name="Karaoz U."/>
            <person name="Brodie E.L."/>
            <person name="Williams K.H."/>
            <person name="Hubbard S.S."/>
            <person name="Banfield J.F."/>
        </authorList>
    </citation>
    <scope>NUCLEOTIDE SEQUENCE [LARGE SCALE GENOMIC DNA]</scope>
</reference>
<dbReference type="Proteomes" id="UP000176863">
    <property type="component" value="Unassembled WGS sequence"/>
</dbReference>